<feature type="domain" description="Aminoglycoside phosphotransferase" evidence="1">
    <location>
        <begin position="46"/>
        <end position="257"/>
    </location>
</feature>
<accession>A0ABU2PH10</accession>
<sequence>MTAAPDALIPALTATARATAHARPAPCPCGAATLADRPDATVVRHGDTVAKAHPPGTGPAELAGRLAVAAHHPGVLLPPLTPAPLDLHGRLVTLWPHGTPVDPDDPDAAPWEAAATLLARLHRIPAPADLLPMRGPAKAARAVARLREAAAPPPAAAPVLRAWETLPAWARAEAPMPDRSTLCHGDLHLGQLVRHPAPDGPWLLIDVDDLGVGVPAWDLARPAAWYACGLLPPDGWTRFLAAYREAGGPAVPAAGDPWPALDVPARALTVQTAARAVAKAAAAGRALDEVEQAVLDACDRMSALPPQLAPDHAT</sequence>
<protein>
    <submittedName>
        <fullName evidence="2">Aminoglycoside phosphotransferase family protein</fullName>
        <ecNumber evidence="2">2.7.1.-</ecNumber>
    </submittedName>
</protein>
<dbReference type="SUPFAM" id="SSF56112">
    <property type="entry name" value="Protein kinase-like (PK-like)"/>
    <property type="match status" value="1"/>
</dbReference>
<dbReference type="RefSeq" id="WP_311684289.1">
    <property type="nucleotide sequence ID" value="NZ_JAVREU010000009.1"/>
</dbReference>
<keyword evidence="2" id="KW-0808">Transferase</keyword>
<evidence type="ECO:0000313" key="3">
    <source>
        <dbReference type="Proteomes" id="UP001183586"/>
    </source>
</evidence>
<gene>
    <name evidence="2" type="ORF">RM641_21640</name>
</gene>
<dbReference type="EMBL" id="JAVREU010000009">
    <property type="protein sequence ID" value="MDT0390045.1"/>
    <property type="molecule type" value="Genomic_DNA"/>
</dbReference>
<keyword evidence="3" id="KW-1185">Reference proteome</keyword>
<reference evidence="3" key="1">
    <citation type="submission" date="2023-07" db="EMBL/GenBank/DDBJ databases">
        <title>30 novel species of actinomycetes from the DSMZ collection.</title>
        <authorList>
            <person name="Nouioui I."/>
        </authorList>
    </citation>
    <scope>NUCLEOTIDE SEQUENCE [LARGE SCALE GENOMIC DNA]</scope>
    <source>
        <strain evidence="3">DSM 41921</strain>
    </source>
</reference>
<dbReference type="InterPro" id="IPR011009">
    <property type="entry name" value="Kinase-like_dom_sf"/>
</dbReference>
<evidence type="ECO:0000259" key="1">
    <source>
        <dbReference type="Pfam" id="PF01636"/>
    </source>
</evidence>
<dbReference type="EC" id="2.7.1.-" evidence="2"/>
<dbReference type="Proteomes" id="UP001183586">
    <property type="component" value="Unassembled WGS sequence"/>
</dbReference>
<dbReference type="InterPro" id="IPR002575">
    <property type="entry name" value="Aminoglycoside_PTrfase"/>
</dbReference>
<proteinExistence type="predicted"/>
<evidence type="ECO:0000313" key="2">
    <source>
        <dbReference type="EMBL" id="MDT0390045.1"/>
    </source>
</evidence>
<dbReference type="Gene3D" id="3.90.1200.10">
    <property type="match status" value="1"/>
</dbReference>
<organism evidence="2 3">
    <name type="scientific">Streptomyces dubilierae</name>
    <dbReference type="NCBI Taxonomy" id="3075533"/>
    <lineage>
        <taxon>Bacteria</taxon>
        <taxon>Bacillati</taxon>
        <taxon>Actinomycetota</taxon>
        <taxon>Actinomycetes</taxon>
        <taxon>Kitasatosporales</taxon>
        <taxon>Streptomycetaceae</taxon>
        <taxon>Streptomyces</taxon>
    </lineage>
</organism>
<dbReference type="GO" id="GO:0016740">
    <property type="term" value="F:transferase activity"/>
    <property type="evidence" value="ECO:0007669"/>
    <property type="project" value="UniProtKB-KW"/>
</dbReference>
<dbReference type="Pfam" id="PF01636">
    <property type="entry name" value="APH"/>
    <property type="match status" value="1"/>
</dbReference>
<comment type="caution">
    <text evidence="2">The sequence shown here is derived from an EMBL/GenBank/DDBJ whole genome shotgun (WGS) entry which is preliminary data.</text>
</comment>
<name>A0ABU2PH10_9ACTN</name>